<dbReference type="PANTHER" id="PTHR43433">
    <property type="entry name" value="HYDROLASE, ALPHA/BETA FOLD FAMILY PROTEIN"/>
    <property type="match status" value="1"/>
</dbReference>
<accession>A0A2M8KRI5</accession>
<dbReference type="PANTHER" id="PTHR43433:SF5">
    <property type="entry name" value="AB HYDROLASE-1 DOMAIN-CONTAINING PROTEIN"/>
    <property type="match status" value="1"/>
</dbReference>
<proteinExistence type="predicted"/>
<dbReference type="InterPro" id="IPR050471">
    <property type="entry name" value="AB_hydrolase"/>
</dbReference>
<sequence length="275" mass="30935">MLSSGRKLGYALYGSRKGTPLFYFHGWPSSRFDGTRVDKVAKKLNILVIAPDRPGIGISDYKKDRTLLGFPDDIVELADSLGFRKFSVMGVSGGGPYAAVCAYALPKRVQKAAIVVGLAPPYIKNICEGMAWPNKMSWENYHRFPILSTLAGYSVFFQTKLGLVDISQLFSFGADRQMRNEDAYKALLNKVRKAVLQQGVKGIIQDLELYANSWGFDVKRIKIPVYLWYGKDDKNVSLAMGKYYKKHIPKSTITLYEGGHLGWVKYAREILQELL</sequence>
<organism evidence="2 3">
    <name type="scientific">Candidatus Roizmanbacteria bacterium CG10_big_fil_rev_8_21_14_0_10_39_6</name>
    <dbReference type="NCBI Taxonomy" id="1974853"/>
    <lineage>
        <taxon>Bacteria</taxon>
        <taxon>Candidatus Roizmaniibacteriota</taxon>
    </lineage>
</organism>
<dbReference type="InterPro" id="IPR029058">
    <property type="entry name" value="AB_hydrolase_fold"/>
</dbReference>
<dbReference type="InterPro" id="IPR000073">
    <property type="entry name" value="AB_hydrolase_1"/>
</dbReference>
<dbReference type="SUPFAM" id="SSF53474">
    <property type="entry name" value="alpha/beta-Hydrolases"/>
    <property type="match status" value="1"/>
</dbReference>
<comment type="caution">
    <text evidence="2">The sequence shown here is derived from an EMBL/GenBank/DDBJ whole genome shotgun (WGS) entry which is preliminary data.</text>
</comment>
<reference evidence="3" key="1">
    <citation type="submission" date="2017-09" db="EMBL/GenBank/DDBJ databases">
        <title>Depth-based differentiation of microbial function through sediment-hosted aquifers and enrichment of novel symbionts in the deep terrestrial subsurface.</title>
        <authorList>
            <person name="Probst A.J."/>
            <person name="Ladd B."/>
            <person name="Jarett J.K."/>
            <person name="Geller-Mcgrath D.E."/>
            <person name="Sieber C.M.K."/>
            <person name="Emerson J.B."/>
            <person name="Anantharaman K."/>
            <person name="Thomas B.C."/>
            <person name="Malmstrom R."/>
            <person name="Stieglmeier M."/>
            <person name="Klingl A."/>
            <person name="Woyke T."/>
            <person name="Ryan C.M."/>
            <person name="Banfield J.F."/>
        </authorList>
    </citation>
    <scope>NUCLEOTIDE SEQUENCE [LARGE SCALE GENOMIC DNA]</scope>
</reference>
<dbReference type="AlphaFoldDB" id="A0A2M8KRI5"/>
<evidence type="ECO:0000313" key="2">
    <source>
        <dbReference type="EMBL" id="PJE62538.1"/>
    </source>
</evidence>
<name>A0A2M8KRI5_9BACT</name>
<feature type="domain" description="AB hydrolase-1" evidence="1">
    <location>
        <begin position="20"/>
        <end position="261"/>
    </location>
</feature>
<evidence type="ECO:0000259" key="1">
    <source>
        <dbReference type="Pfam" id="PF00561"/>
    </source>
</evidence>
<dbReference type="Proteomes" id="UP000229554">
    <property type="component" value="Unassembled WGS sequence"/>
</dbReference>
<dbReference type="EMBL" id="PFED01000185">
    <property type="protein sequence ID" value="PJE62538.1"/>
    <property type="molecule type" value="Genomic_DNA"/>
</dbReference>
<dbReference type="Pfam" id="PF00561">
    <property type="entry name" value="Abhydrolase_1"/>
    <property type="match status" value="1"/>
</dbReference>
<dbReference type="Gene3D" id="3.40.50.1820">
    <property type="entry name" value="alpha/beta hydrolase"/>
    <property type="match status" value="1"/>
</dbReference>
<protein>
    <recommendedName>
        <fullName evidence="1">AB hydrolase-1 domain-containing protein</fullName>
    </recommendedName>
</protein>
<gene>
    <name evidence="2" type="ORF">COU88_04570</name>
</gene>
<evidence type="ECO:0000313" key="3">
    <source>
        <dbReference type="Proteomes" id="UP000229554"/>
    </source>
</evidence>